<organism evidence="4 5">
    <name type="scientific">Dimorphilus gyrociliatus</name>
    <dbReference type="NCBI Taxonomy" id="2664684"/>
    <lineage>
        <taxon>Eukaryota</taxon>
        <taxon>Metazoa</taxon>
        <taxon>Spiralia</taxon>
        <taxon>Lophotrochozoa</taxon>
        <taxon>Annelida</taxon>
        <taxon>Polychaeta</taxon>
        <taxon>Polychaeta incertae sedis</taxon>
        <taxon>Dinophilidae</taxon>
        <taxon>Dimorphilus</taxon>
    </lineage>
</organism>
<keyword evidence="5" id="KW-1185">Reference proteome</keyword>
<dbReference type="GO" id="GO:0044528">
    <property type="term" value="P:regulation of mitochondrial mRNA stability"/>
    <property type="evidence" value="ECO:0007669"/>
    <property type="project" value="InterPro"/>
</dbReference>
<dbReference type="GO" id="GO:0000963">
    <property type="term" value="P:mitochondrial RNA processing"/>
    <property type="evidence" value="ECO:0007669"/>
    <property type="project" value="TreeGrafter"/>
</dbReference>
<dbReference type="EMBL" id="CAJFCJ010000006">
    <property type="protein sequence ID" value="CAD5115884.1"/>
    <property type="molecule type" value="Genomic_DNA"/>
</dbReference>
<dbReference type="PROSITE" id="PS51286">
    <property type="entry name" value="RAP"/>
    <property type="match status" value="1"/>
</dbReference>
<evidence type="ECO:0000256" key="2">
    <source>
        <dbReference type="ARBA" id="ARBA00023128"/>
    </source>
</evidence>
<reference evidence="4 5" key="1">
    <citation type="submission" date="2020-08" db="EMBL/GenBank/DDBJ databases">
        <authorList>
            <person name="Hejnol A."/>
        </authorList>
    </citation>
    <scope>NUCLEOTIDE SEQUENCE [LARGE SCALE GENOMIC DNA]</scope>
</reference>
<proteinExistence type="predicted"/>
<name>A0A7I8VI56_9ANNE</name>
<dbReference type="Proteomes" id="UP000549394">
    <property type="component" value="Unassembled WGS sequence"/>
</dbReference>
<dbReference type="GO" id="GO:0035770">
    <property type="term" value="C:ribonucleoprotein granule"/>
    <property type="evidence" value="ECO:0007669"/>
    <property type="project" value="TreeGrafter"/>
</dbReference>
<dbReference type="InterPro" id="IPR013584">
    <property type="entry name" value="RAP"/>
</dbReference>
<evidence type="ECO:0000259" key="3">
    <source>
        <dbReference type="PROSITE" id="PS51286"/>
    </source>
</evidence>
<dbReference type="GO" id="GO:0003723">
    <property type="term" value="F:RNA binding"/>
    <property type="evidence" value="ECO:0007669"/>
    <property type="project" value="TreeGrafter"/>
</dbReference>
<dbReference type="PANTHER" id="PTHR21228:SF40">
    <property type="entry name" value="LD45607P"/>
    <property type="match status" value="1"/>
</dbReference>
<dbReference type="AlphaFoldDB" id="A0A7I8VI56"/>
<sequence>MDNSEFPFSSQCYSGERIRKVSVQDLNFQNYLQSCRTTEQVLKLLEVPSESVTAYSAAFALHRMCQLATHSSLDQHIDCFLRRAILRELCDTIAKDIQTLDNKTVSQLINCFLQTKGIPEEYVEAVFIEGQKRIADSAFSMDELLYLLSLMSTVPNSHAVELTKLVWMHITTNRSKEINEANVGQLWHLAQYVIYSIKFLGEDMKYTLKILNKYIQSYWWKLNTPDICTISKTLLYQKYYSSQTMTLLGRWVISYMHKMRNEELSHVLALFDAFNFHDKNVLRALERIIPSRISNMNRAIVGQAMDYLKQQRYLSTPILDAVARDFSRNSHEYDTHDALSCLRLFGYLSYMPKKSNAFFVAVENFLHKNFNTFAAPSIVELLASFTYLQVFPITFLKKVFTPLFIWKLQSVADLHIQQSAYKHFLNLQAAVKVELPQRSRINYVDRSSLGVSIGAISGSAFKVHLEIADILKELHPNIKLKEAEMPRYTAHFINYEIDGSENSTIINDMTKKLAVIVSMPDHFCSNCSNLLGTYASKRRHLTSLGYTVVEVNYEKMYWKNKSRNEKVEYLKELINPHLVGKSSY</sequence>
<accession>A0A7I8VI56</accession>
<protein>
    <submittedName>
        <fullName evidence="4">DgyrCDS4821</fullName>
    </submittedName>
</protein>
<evidence type="ECO:0000256" key="1">
    <source>
        <dbReference type="ARBA" id="ARBA00004173"/>
    </source>
</evidence>
<dbReference type="PANTHER" id="PTHR21228">
    <property type="entry name" value="FAST LEU-RICH DOMAIN-CONTAINING"/>
    <property type="match status" value="1"/>
</dbReference>
<dbReference type="Pfam" id="PF06743">
    <property type="entry name" value="FAST_1"/>
    <property type="match status" value="1"/>
</dbReference>
<comment type="subcellular location">
    <subcellularLocation>
        <location evidence="1">Mitochondrion</location>
    </subcellularLocation>
</comment>
<dbReference type="InterPro" id="IPR050870">
    <property type="entry name" value="FAST_kinase"/>
</dbReference>
<evidence type="ECO:0000313" key="4">
    <source>
        <dbReference type="EMBL" id="CAD5115884.1"/>
    </source>
</evidence>
<dbReference type="OrthoDB" id="385235at2759"/>
<evidence type="ECO:0000313" key="5">
    <source>
        <dbReference type="Proteomes" id="UP000549394"/>
    </source>
</evidence>
<comment type="caution">
    <text evidence="4">The sequence shown here is derived from an EMBL/GenBank/DDBJ whole genome shotgun (WGS) entry which is preliminary data.</text>
</comment>
<gene>
    <name evidence="4" type="ORF">DGYR_LOCUS4571</name>
</gene>
<keyword evidence="2" id="KW-0496">Mitochondrion</keyword>
<dbReference type="Pfam" id="PF08373">
    <property type="entry name" value="RAP"/>
    <property type="match status" value="1"/>
</dbReference>
<dbReference type="InterPro" id="IPR010622">
    <property type="entry name" value="FAST_Leu-rich"/>
</dbReference>
<dbReference type="GO" id="GO:0005759">
    <property type="term" value="C:mitochondrial matrix"/>
    <property type="evidence" value="ECO:0007669"/>
    <property type="project" value="TreeGrafter"/>
</dbReference>
<feature type="domain" description="RAP" evidence="3">
    <location>
        <begin position="513"/>
        <end position="572"/>
    </location>
</feature>
<dbReference type="SMART" id="SM00952">
    <property type="entry name" value="RAP"/>
    <property type="match status" value="1"/>
</dbReference>